<dbReference type="SFLD" id="SFLDS00003">
    <property type="entry name" value="Haloacid_Dehalogenase"/>
    <property type="match status" value="1"/>
</dbReference>
<dbReference type="NCBIfam" id="TIGR01509">
    <property type="entry name" value="HAD-SF-IA-v3"/>
    <property type="match status" value="1"/>
</dbReference>
<evidence type="ECO:0000313" key="1">
    <source>
        <dbReference type="EMBL" id="ADU15116.1"/>
    </source>
</evidence>
<dbReference type="InterPro" id="IPR051806">
    <property type="entry name" value="HAD-like_SPP"/>
</dbReference>
<keyword evidence="2" id="KW-1185">Reference proteome</keyword>
<accession>E8RUE5</accession>
<proteinExistence type="predicted"/>
<dbReference type="HOGENOM" id="CLU_045011_13_3_5"/>
<evidence type="ECO:0000313" key="2">
    <source>
        <dbReference type="Proteomes" id="UP000001492"/>
    </source>
</evidence>
<dbReference type="Gene3D" id="1.10.150.240">
    <property type="entry name" value="Putative phosphatase, domain 2"/>
    <property type="match status" value="1"/>
</dbReference>
<dbReference type="InterPro" id="IPR036412">
    <property type="entry name" value="HAD-like_sf"/>
</dbReference>
<dbReference type="STRING" id="573065.Astex_3484"/>
<dbReference type="AlphaFoldDB" id="E8RUE5"/>
<dbReference type="InterPro" id="IPR023214">
    <property type="entry name" value="HAD_sf"/>
</dbReference>
<gene>
    <name evidence="1" type="ordered locus">Astex_3484</name>
</gene>
<dbReference type="PANTHER" id="PTHR43481:SF4">
    <property type="entry name" value="GLYCEROL-1-PHOSPHATE PHOSPHOHYDROLASE 1-RELATED"/>
    <property type="match status" value="1"/>
</dbReference>
<dbReference type="Proteomes" id="UP000001492">
    <property type="component" value="Chromosome 2"/>
</dbReference>
<dbReference type="PANTHER" id="PTHR43481">
    <property type="entry name" value="FRUCTOSE-1-PHOSPHATE PHOSPHATASE"/>
    <property type="match status" value="1"/>
</dbReference>
<dbReference type="KEGG" id="aex:Astex_3484"/>
<reference evidence="2" key="1">
    <citation type="submission" date="2010-12" db="EMBL/GenBank/DDBJ databases">
        <title>Complete sequence of chromosome 2 of Asticcacaulis excentricus CB 48.</title>
        <authorList>
            <consortium name="US DOE Joint Genome Institute"/>
            <person name="Lucas S."/>
            <person name="Copeland A."/>
            <person name="Lapidus A."/>
            <person name="Cheng J.-F."/>
            <person name="Bruce D."/>
            <person name="Goodwin L."/>
            <person name="Pitluck S."/>
            <person name="Teshima H."/>
            <person name="Davenport K."/>
            <person name="Detter J.C."/>
            <person name="Han C."/>
            <person name="Tapia R."/>
            <person name="Land M."/>
            <person name="Hauser L."/>
            <person name="Jeffries C."/>
            <person name="Kyrpides N."/>
            <person name="Ivanova N."/>
            <person name="Ovchinnikova G."/>
            <person name="Brun Y.V."/>
            <person name="Woyke T."/>
        </authorList>
    </citation>
    <scope>NUCLEOTIDE SEQUENCE [LARGE SCALE GENOMIC DNA]</scope>
    <source>
        <strain evidence="2">ATCC 15261 / DSM 4724 / KCTC 12464 / NCIMB 9791 / VKM B-1370 / CB 48</strain>
    </source>
</reference>
<dbReference type="PRINTS" id="PR00413">
    <property type="entry name" value="HADHALOGNASE"/>
</dbReference>
<dbReference type="Pfam" id="PF00702">
    <property type="entry name" value="Hydrolase"/>
    <property type="match status" value="1"/>
</dbReference>
<dbReference type="InterPro" id="IPR006439">
    <property type="entry name" value="HAD-SF_hydro_IA"/>
</dbReference>
<organism evidence="1 2">
    <name type="scientific">Asticcacaulis excentricus (strain ATCC 15261 / DSM 4724 / KCTC 12464 / NCIMB 9791 / VKM B-1370 / CB 48)</name>
    <dbReference type="NCBI Taxonomy" id="573065"/>
    <lineage>
        <taxon>Bacteria</taxon>
        <taxon>Pseudomonadati</taxon>
        <taxon>Pseudomonadota</taxon>
        <taxon>Alphaproteobacteria</taxon>
        <taxon>Caulobacterales</taxon>
        <taxon>Caulobacteraceae</taxon>
        <taxon>Asticcacaulis</taxon>
    </lineage>
</organism>
<keyword evidence="1" id="KW-0378">Hydrolase</keyword>
<dbReference type="SFLD" id="SFLDG01129">
    <property type="entry name" value="C1.5:_HAD__Beta-PGM__Phosphata"/>
    <property type="match status" value="1"/>
</dbReference>
<protein>
    <submittedName>
        <fullName evidence="1">HAD-superfamily hydrolase, subfamily IA, variant 3</fullName>
    </submittedName>
</protein>
<dbReference type="eggNOG" id="COG0637">
    <property type="taxonomic scope" value="Bacteria"/>
</dbReference>
<sequence>MFADSLHPPAHAKALIFDCDGTLADTFAAHYGAFRAALAPYGIDFGTDFYAVRLGWSRKALLEAVVQETGVPFDAEAVAARNAPLFLDHIDAVRAIAATEALVRGYYGKMRLGVCSGGQKDIVEATLKAIGLYDCFDGVVTFEDTGIGKPAPDLYLEACRRVGVAPSEAHAYEDSDEGIEAARVAGLSVSDVRPFYTPDPSGWCDG</sequence>
<dbReference type="GO" id="GO:0050308">
    <property type="term" value="F:sugar-phosphatase activity"/>
    <property type="evidence" value="ECO:0007669"/>
    <property type="project" value="TreeGrafter"/>
</dbReference>
<dbReference type="SUPFAM" id="SSF56784">
    <property type="entry name" value="HAD-like"/>
    <property type="match status" value="1"/>
</dbReference>
<dbReference type="InterPro" id="IPR023198">
    <property type="entry name" value="PGP-like_dom2"/>
</dbReference>
<dbReference type="EMBL" id="CP002396">
    <property type="protein sequence ID" value="ADU15116.1"/>
    <property type="molecule type" value="Genomic_DNA"/>
</dbReference>
<dbReference type="Gene3D" id="3.40.50.1000">
    <property type="entry name" value="HAD superfamily/HAD-like"/>
    <property type="match status" value="1"/>
</dbReference>
<name>E8RUE5_ASTEC</name>